<comment type="caution">
    <text evidence="2">The sequence shown here is derived from an EMBL/GenBank/DDBJ whole genome shotgun (WGS) entry which is preliminary data.</text>
</comment>
<gene>
    <name evidence="2" type="ORF">TNIN_114621</name>
</gene>
<proteinExistence type="predicted"/>
<protein>
    <submittedName>
        <fullName evidence="2">Uncharacterized protein</fullName>
    </submittedName>
</protein>
<organism evidence="2 3">
    <name type="scientific">Trichonephila inaurata madagascariensis</name>
    <dbReference type="NCBI Taxonomy" id="2747483"/>
    <lineage>
        <taxon>Eukaryota</taxon>
        <taxon>Metazoa</taxon>
        <taxon>Ecdysozoa</taxon>
        <taxon>Arthropoda</taxon>
        <taxon>Chelicerata</taxon>
        <taxon>Arachnida</taxon>
        <taxon>Araneae</taxon>
        <taxon>Araneomorphae</taxon>
        <taxon>Entelegynae</taxon>
        <taxon>Araneoidea</taxon>
        <taxon>Nephilidae</taxon>
        <taxon>Trichonephila</taxon>
        <taxon>Trichonephila inaurata</taxon>
    </lineage>
</organism>
<evidence type="ECO:0000313" key="2">
    <source>
        <dbReference type="EMBL" id="GFY57117.1"/>
    </source>
</evidence>
<name>A0A8X6XQW1_9ARAC</name>
<dbReference type="AlphaFoldDB" id="A0A8X6XQW1"/>
<evidence type="ECO:0000313" key="3">
    <source>
        <dbReference type="Proteomes" id="UP000886998"/>
    </source>
</evidence>
<dbReference type="EMBL" id="BMAV01011338">
    <property type="protein sequence ID" value="GFY57117.1"/>
    <property type="molecule type" value="Genomic_DNA"/>
</dbReference>
<evidence type="ECO:0000256" key="1">
    <source>
        <dbReference type="SAM" id="MobiDB-lite"/>
    </source>
</evidence>
<keyword evidence="3" id="KW-1185">Reference proteome</keyword>
<feature type="region of interest" description="Disordered" evidence="1">
    <location>
        <begin position="1"/>
        <end position="27"/>
    </location>
</feature>
<sequence length="89" mass="9989">MLLQFAEDGAGDIDDFPFPTKTPDVSARNPKKLGHRFDWTNLRYSYSRSNTISSSFGVSTSYTSLDIVEHLRAECLPSLRAESSELQLC</sequence>
<reference evidence="2" key="1">
    <citation type="submission" date="2020-08" db="EMBL/GenBank/DDBJ databases">
        <title>Multicomponent nature underlies the extraordinary mechanical properties of spider dragline silk.</title>
        <authorList>
            <person name="Kono N."/>
            <person name="Nakamura H."/>
            <person name="Mori M."/>
            <person name="Yoshida Y."/>
            <person name="Ohtoshi R."/>
            <person name="Malay A.D."/>
            <person name="Moran D.A.P."/>
            <person name="Tomita M."/>
            <person name="Numata K."/>
            <person name="Arakawa K."/>
        </authorList>
    </citation>
    <scope>NUCLEOTIDE SEQUENCE</scope>
</reference>
<dbReference type="Proteomes" id="UP000886998">
    <property type="component" value="Unassembled WGS sequence"/>
</dbReference>
<accession>A0A8X6XQW1</accession>